<organism evidence="2 3">
    <name type="scientific">Magnetospirillum moscoviense</name>
    <dbReference type="NCBI Taxonomy" id="1437059"/>
    <lineage>
        <taxon>Bacteria</taxon>
        <taxon>Pseudomonadati</taxon>
        <taxon>Pseudomonadota</taxon>
        <taxon>Alphaproteobacteria</taxon>
        <taxon>Rhodospirillales</taxon>
        <taxon>Rhodospirillaceae</taxon>
        <taxon>Magnetospirillum</taxon>
    </lineage>
</organism>
<evidence type="ECO:0000313" key="3">
    <source>
        <dbReference type="Proteomes" id="UP000078543"/>
    </source>
</evidence>
<protein>
    <submittedName>
        <fullName evidence="2">Universal stress protein</fullName>
    </submittedName>
</protein>
<dbReference type="CDD" id="cd00293">
    <property type="entry name" value="USP-like"/>
    <property type="match status" value="1"/>
</dbReference>
<dbReference type="Proteomes" id="UP000078543">
    <property type="component" value="Unassembled WGS sequence"/>
</dbReference>
<dbReference type="EMBL" id="LWQU01000165">
    <property type="protein sequence ID" value="OAN47621.1"/>
    <property type="molecule type" value="Genomic_DNA"/>
</dbReference>
<gene>
    <name evidence="2" type="ORF">A6A05_15525</name>
</gene>
<dbReference type="AlphaFoldDB" id="A0A178MFV5"/>
<dbReference type="STRING" id="1437059.A6A05_15525"/>
<proteinExistence type="predicted"/>
<accession>A0A178MFV5</accession>
<keyword evidence="3" id="KW-1185">Reference proteome</keyword>
<dbReference type="InterPro" id="IPR006016">
    <property type="entry name" value="UspA"/>
</dbReference>
<feature type="domain" description="UspA" evidence="1">
    <location>
        <begin position="6"/>
        <end position="144"/>
    </location>
</feature>
<sequence length="156" mass="16946">MPEQTRVFLVVVDDSDEMRSALMFACRRARHTGGRVALLRVIEPTEYQHFASIGNLMRAEARQNAEALLERLAAEVNAMSGQLPVLYVREGNPREQLIALIDEDPQISILVLAADTGSNGPGPLISALTGKFIGKLRVPLTIVPGNLTDAQITAIT</sequence>
<evidence type="ECO:0000313" key="2">
    <source>
        <dbReference type="EMBL" id="OAN47621.1"/>
    </source>
</evidence>
<dbReference type="SUPFAM" id="SSF52402">
    <property type="entry name" value="Adenine nucleotide alpha hydrolases-like"/>
    <property type="match status" value="1"/>
</dbReference>
<comment type="caution">
    <text evidence="2">The sequence shown here is derived from an EMBL/GenBank/DDBJ whole genome shotgun (WGS) entry which is preliminary data.</text>
</comment>
<reference evidence="2 3" key="1">
    <citation type="submission" date="2016-04" db="EMBL/GenBank/DDBJ databases">
        <title>Draft genome sequence of freshwater magnetotactic bacteria Magnetospirillum marisnigri SP-1 and Magnetospirillum moscoviense BB-1.</title>
        <authorList>
            <person name="Koziaeva V."/>
            <person name="Dziuba M.V."/>
            <person name="Ivanov T.M."/>
            <person name="Kuznetsov B."/>
            <person name="Grouzdev D.S."/>
        </authorList>
    </citation>
    <scope>NUCLEOTIDE SEQUENCE [LARGE SCALE GENOMIC DNA]</scope>
    <source>
        <strain evidence="2 3">BB-1</strain>
    </source>
</reference>
<dbReference type="RefSeq" id="WP_068503377.1">
    <property type="nucleotide sequence ID" value="NZ_LWQU01000165.1"/>
</dbReference>
<dbReference type="Pfam" id="PF00582">
    <property type="entry name" value="Usp"/>
    <property type="match status" value="1"/>
</dbReference>
<evidence type="ECO:0000259" key="1">
    <source>
        <dbReference type="Pfam" id="PF00582"/>
    </source>
</evidence>
<dbReference type="OrthoDB" id="9813682at2"/>
<name>A0A178MFV5_9PROT</name>
<dbReference type="Gene3D" id="3.40.50.12370">
    <property type="match status" value="1"/>
</dbReference>